<organism evidence="6 7">
    <name type="scientific">Pinctada imbricata</name>
    <name type="common">Atlantic pearl-oyster</name>
    <name type="synonym">Pinctada martensii</name>
    <dbReference type="NCBI Taxonomy" id="66713"/>
    <lineage>
        <taxon>Eukaryota</taxon>
        <taxon>Metazoa</taxon>
        <taxon>Spiralia</taxon>
        <taxon>Lophotrochozoa</taxon>
        <taxon>Mollusca</taxon>
        <taxon>Bivalvia</taxon>
        <taxon>Autobranchia</taxon>
        <taxon>Pteriomorphia</taxon>
        <taxon>Pterioida</taxon>
        <taxon>Pterioidea</taxon>
        <taxon>Pteriidae</taxon>
        <taxon>Pinctada</taxon>
    </lineage>
</organism>
<dbReference type="Pfam" id="PF13405">
    <property type="entry name" value="EF-hand_6"/>
    <property type="match status" value="1"/>
</dbReference>
<keyword evidence="3" id="KW-0514">Muscle protein</keyword>
<keyword evidence="1" id="KW-0677">Repeat</keyword>
<accession>A0AA88Y2M8</accession>
<evidence type="ECO:0000256" key="2">
    <source>
        <dbReference type="ARBA" id="ARBA00022837"/>
    </source>
</evidence>
<dbReference type="Pfam" id="PF13499">
    <property type="entry name" value="EF-hand_7"/>
    <property type="match status" value="2"/>
</dbReference>
<evidence type="ECO:0000256" key="3">
    <source>
        <dbReference type="ARBA" id="ARBA00023179"/>
    </source>
</evidence>
<dbReference type="FunFam" id="1.10.238.10:FF:000001">
    <property type="entry name" value="Calmodulin 1"/>
    <property type="match status" value="2"/>
</dbReference>
<evidence type="ECO:0000313" key="7">
    <source>
        <dbReference type="Proteomes" id="UP001186944"/>
    </source>
</evidence>
<comment type="caution">
    <text evidence="6">The sequence shown here is derived from an EMBL/GenBank/DDBJ whole genome shotgun (WGS) entry which is preliminary data.</text>
</comment>
<dbReference type="EMBL" id="VSWD01000011">
    <property type="protein sequence ID" value="KAK3088113.1"/>
    <property type="molecule type" value="Genomic_DNA"/>
</dbReference>
<dbReference type="InterPro" id="IPR002048">
    <property type="entry name" value="EF_hand_dom"/>
</dbReference>
<evidence type="ECO:0000313" key="6">
    <source>
        <dbReference type="EMBL" id="KAK3088113.1"/>
    </source>
</evidence>
<dbReference type="InterPro" id="IPR050145">
    <property type="entry name" value="Centrin_CML-like"/>
</dbReference>
<dbReference type="InterPro" id="IPR011992">
    <property type="entry name" value="EF-hand-dom_pair"/>
</dbReference>
<dbReference type="GO" id="GO:0005509">
    <property type="term" value="F:calcium ion binding"/>
    <property type="evidence" value="ECO:0007669"/>
    <property type="project" value="InterPro"/>
</dbReference>
<gene>
    <name evidence="6" type="ORF">FSP39_014878</name>
</gene>
<evidence type="ECO:0000256" key="4">
    <source>
        <dbReference type="SAM" id="MobiDB-lite"/>
    </source>
</evidence>
<evidence type="ECO:0000259" key="5">
    <source>
        <dbReference type="PROSITE" id="PS50222"/>
    </source>
</evidence>
<reference evidence="6" key="1">
    <citation type="submission" date="2019-08" db="EMBL/GenBank/DDBJ databases">
        <title>The improved chromosome-level genome for the pearl oyster Pinctada fucata martensii using PacBio sequencing and Hi-C.</title>
        <authorList>
            <person name="Zheng Z."/>
        </authorList>
    </citation>
    <scope>NUCLEOTIDE SEQUENCE</scope>
    <source>
        <strain evidence="6">ZZ-2019</strain>
        <tissue evidence="6">Adductor muscle</tissue>
    </source>
</reference>
<dbReference type="SMART" id="SM00054">
    <property type="entry name" value="EFh"/>
    <property type="match status" value="6"/>
</dbReference>
<feature type="domain" description="EF-hand" evidence="5">
    <location>
        <begin position="329"/>
        <end position="364"/>
    </location>
</feature>
<dbReference type="InterPro" id="IPR018247">
    <property type="entry name" value="EF_Hand_1_Ca_BS"/>
</dbReference>
<evidence type="ECO:0000256" key="1">
    <source>
        <dbReference type="ARBA" id="ARBA00022737"/>
    </source>
</evidence>
<proteinExistence type="predicted"/>
<dbReference type="AlphaFoldDB" id="A0AA88Y2M8"/>
<keyword evidence="2" id="KW-0106">Calcium</keyword>
<feature type="region of interest" description="Disordered" evidence="4">
    <location>
        <begin position="111"/>
        <end position="149"/>
    </location>
</feature>
<dbReference type="SUPFAM" id="SSF47473">
    <property type="entry name" value="EF-hand"/>
    <property type="match status" value="2"/>
</dbReference>
<dbReference type="PROSITE" id="PS00018">
    <property type="entry name" value="EF_HAND_1"/>
    <property type="match status" value="4"/>
</dbReference>
<dbReference type="Pfam" id="PF13202">
    <property type="entry name" value="EF-hand_5"/>
    <property type="match status" value="1"/>
</dbReference>
<dbReference type="PANTHER" id="PTHR23050">
    <property type="entry name" value="CALCIUM BINDING PROTEIN"/>
    <property type="match status" value="1"/>
</dbReference>
<sequence length="449" mass="51570">MLDFETAAHNALKDTFHGLTTKGCFFHYTQCIWRRAQATGLQLPYQDNNAVKTLVRRAAILPLIPLDAIEDVWFQALEDRDEADITDLTDPFTDYVTDQWIEGHRQLRSGEEVENVKSLRRRRRSTTDDDDDDDGRRTQHYDNSSLEPMAQMTRSRVVEHLDVNVKIARSFRVMDVNGDGFLTAQEVADGMKVVGLNPRTPENKQIIKDIEDSGGAIDYNTYEKLIIPHSPKLFWRQKEAELIKKAFDKLDVDGDGSIDCSEMKKVMCELGNMSEDTVEELFKQADEDRNGRIDFKEIQRSFRVLDVDKNGQISVAEVVNGVRVLGMNPTEQEAKELIKEISTSGNGYIEYHEYEKLMVQQLKQKEREQELFLDAFKKFDKDGNGFIDYNELKTVLTQNGTMSDEDVQDFFKEADINNDGKINYKGKVFAISIKQMALRSIEYHSALCI</sequence>
<feature type="domain" description="EF-hand" evidence="5">
    <location>
        <begin position="162"/>
        <end position="197"/>
    </location>
</feature>
<dbReference type="Gene3D" id="1.10.238.10">
    <property type="entry name" value="EF-hand"/>
    <property type="match status" value="3"/>
</dbReference>
<protein>
    <recommendedName>
        <fullName evidence="5">EF-hand domain-containing protein</fullName>
    </recommendedName>
</protein>
<keyword evidence="7" id="KW-1185">Reference proteome</keyword>
<dbReference type="PROSITE" id="PS50222">
    <property type="entry name" value="EF_HAND_2"/>
    <property type="match status" value="5"/>
</dbReference>
<dbReference type="Proteomes" id="UP001186944">
    <property type="component" value="Unassembled WGS sequence"/>
</dbReference>
<dbReference type="CDD" id="cd00051">
    <property type="entry name" value="EFh"/>
    <property type="match status" value="1"/>
</dbReference>
<feature type="domain" description="EF-hand" evidence="5">
    <location>
        <begin position="367"/>
        <end position="402"/>
    </location>
</feature>
<feature type="domain" description="EF-hand" evidence="5">
    <location>
        <begin position="238"/>
        <end position="273"/>
    </location>
</feature>
<feature type="domain" description="EF-hand" evidence="5">
    <location>
        <begin position="293"/>
        <end position="328"/>
    </location>
</feature>
<name>A0AA88Y2M8_PINIB</name>